<dbReference type="Gene3D" id="2.60.40.10">
    <property type="entry name" value="Immunoglobulins"/>
    <property type="match status" value="1"/>
</dbReference>
<comment type="caution">
    <text evidence="6">The sequence shown here is derived from an EMBL/GenBank/DDBJ whole genome shotgun (WGS) entry which is preliminary data.</text>
</comment>
<sequence>MGNTPSHPHGSPSRPSSASQQSQHAASNAAPGPGPTNPSSSSPSPASTPASNRHPNLRLPMPSRPSQFSQDSNPTSPSGNARNASGSPRRRKSLELPDLNKLSFTPAAPVATTATTTNHHHHLATPNSGSKGPSPSGNVPAPAGRKWQHVLGGRASPLAGANSLGAMSKVASVSGSGSGAQGTGKGAMESVGSPSKGATPDNPYFPASPSGRRAGAPPLVVAIPATPPPKEPEPKKAALPDDGLVDVPVQWTGGGKAVYVTGNFADNWRSRIKLKKSTHDFNTMLRLPPGQYRMKFIVDDSWRCSKQIPTATDDDGTLVNYIEVEPAKTEEEIQAEWAMDAKPVLKEEDDEGQWTSVIPAPLVAYQYIEEIPLNLDEPTFTAFPPTLPRILDKVIVNAEPRRRSFDESSSGAGHVTAGLDDNSILAVPNHVVLNHLTASAIKNGTLGVGTTTRYRKKYITTMFFKPTLGDLMGDTAPAPEPASQ</sequence>
<gene>
    <name evidence="6" type="ORF">MKK02DRAFT_44297</name>
</gene>
<keyword evidence="7" id="KW-1185">Reference proteome</keyword>
<dbReference type="SUPFAM" id="SSF160219">
    <property type="entry name" value="AMPKBI-like"/>
    <property type="match status" value="1"/>
</dbReference>
<dbReference type="Pfam" id="PF16561">
    <property type="entry name" value="AMPK1_CBM"/>
    <property type="match status" value="1"/>
</dbReference>
<organism evidence="6 7">
    <name type="scientific">Dioszegia hungarica</name>
    <dbReference type="NCBI Taxonomy" id="4972"/>
    <lineage>
        <taxon>Eukaryota</taxon>
        <taxon>Fungi</taxon>
        <taxon>Dikarya</taxon>
        <taxon>Basidiomycota</taxon>
        <taxon>Agaricomycotina</taxon>
        <taxon>Tremellomycetes</taxon>
        <taxon>Tremellales</taxon>
        <taxon>Bulleribasidiaceae</taxon>
        <taxon>Dioszegia</taxon>
    </lineage>
</organism>
<feature type="compositionally biased region" description="Low complexity" evidence="4">
    <location>
        <begin position="1"/>
        <end position="51"/>
    </location>
</feature>
<evidence type="ECO:0000256" key="4">
    <source>
        <dbReference type="SAM" id="MobiDB-lite"/>
    </source>
</evidence>
<dbReference type="GO" id="GO:0005634">
    <property type="term" value="C:nucleus"/>
    <property type="evidence" value="ECO:0007669"/>
    <property type="project" value="TreeGrafter"/>
</dbReference>
<accession>A0AA38H776</accession>
<feature type="compositionally biased region" description="Low complexity" evidence="4">
    <location>
        <begin position="105"/>
        <end position="117"/>
    </location>
</feature>
<proteinExistence type="inferred from homology"/>
<keyword evidence="6" id="KW-0808">Transferase</keyword>
<dbReference type="Proteomes" id="UP001164286">
    <property type="component" value="Unassembled WGS sequence"/>
</dbReference>
<reference evidence="6" key="1">
    <citation type="journal article" date="2022" name="G3 (Bethesda)">
        <title>High quality genome of the basidiomycete yeast Dioszegia hungarica PDD-24b-2 isolated from cloud water.</title>
        <authorList>
            <person name="Jarrige D."/>
            <person name="Haridas S."/>
            <person name="Bleykasten-Grosshans C."/>
            <person name="Joly M."/>
            <person name="Nadalig T."/>
            <person name="Sancelme M."/>
            <person name="Vuilleumier S."/>
            <person name="Grigoriev I.V."/>
            <person name="Amato P."/>
            <person name="Bringel F."/>
        </authorList>
    </citation>
    <scope>NUCLEOTIDE SEQUENCE</scope>
    <source>
        <strain evidence="6">PDD-24b-2</strain>
    </source>
</reference>
<dbReference type="InterPro" id="IPR014756">
    <property type="entry name" value="Ig_E-set"/>
</dbReference>
<dbReference type="InterPro" id="IPR037256">
    <property type="entry name" value="ASC_dom_sf"/>
</dbReference>
<dbReference type="GO" id="GO:0016301">
    <property type="term" value="F:kinase activity"/>
    <property type="evidence" value="ECO:0007669"/>
    <property type="project" value="UniProtKB-KW"/>
</dbReference>
<dbReference type="PANTHER" id="PTHR10343:SF84">
    <property type="entry name" value="5'-AMP-ACTIVATED PROTEIN KINASE SUBUNIT BETA-1"/>
    <property type="match status" value="1"/>
</dbReference>
<evidence type="ECO:0000256" key="3">
    <source>
        <dbReference type="ARBA" id="ARBA00022490"/>
    </source>
</evidence>
<dbReference type="InterPro" id="IPR013783">
    <property type="entry name" value="Ig-like_fold"/>
</dbReference>
<dbReference type="InterPro" id="IPR032640">
    <property type="entry name" value="AMPK1_CBM"/>
</dbReference>
<evidence type="ECO:0000256" key="1">
    <source>
        <dbReference type="ARBA" id="ARBA00004496"/>
    </source>
</evidence>
<dbReference type="PANTHER" id="PTHR10343">
    <property type="entry name" value="5'-AMP-ACTIVATED PROTEIN KINASE , BETA SUBUNIT"/>
    <property type="match status" value="1"/>
</dbReference>
<dbReference type="InterPro" id="IPR050827">
    <property type="entry name" value="CRP1_MDG1_kinase"/>
</dbReference>
<dbReference type="GO" id="GO:0007165">
    <property type="term" value="P:signal transduction"/>
    <property type="evidence" value="ECO:0007669"/>
    <property type="project" value="UniProtKB-ARBA"/>
</dbReference>
<dbReference type="EMBL" id="JAKWFO010000005">
    <property type="protein sequence ID" value="KAI9635605.1"/>
    <property type="molecule type" value="Genomic_DNA"/>
</dbReference>
<dbReference type="CDD" id="cd02859">
    <property type="entry name" value="E_set_AMPKbeta_like_N"/>
    <property type="match status" value="1"/>
</dbReference>
<protein>
    <submittedName>
        <fullName evidence="6">5'-AMP-activated protein kinase beta subunit, interation domain-containing protein</fullName>
    </submittedName>
</protein>
<comment type="subcellular location">
    <subcellularLocation>
        <location evidence="1">Cytoplasm</location>
    </subcellularLocation>
</comment>
<keyword evidence="3" id="KW-0963">Cytoplasm</keyword>
<dbReference type="FunFam" id="2.60.40.10:FF:000562">
    <property type="entry name" value="Snf1 kinase complex beta-subunit Gal83"/>
    <property type="match status" value="1"/>
</dbReference>
<feature type="compositionally biased region" description="Polar residues" evidence="4">
    <location>
        <begin position="64"/>
        <end position="86"/>
    </location>
</feature>
<dbReference type="Pfam" id="PF04739">
    <property type="entry name" value="AMPKBI"/>
    <property type="match status" value="1"/>
</dbReference>
<evidence type="ECO:0000259" key="5">
    <source>
        <dbReference type="SMART" id="SM01010"/>
    </source>
</evidence>
<dbReference type="AlphaFoldDB" id="A0AA38H776"/>
<feature type="region of interest" description="Disordered" evidence="4">
    <location>
        <begin position="171"/>
        <end position="241"/>
    </location>
</feature>
<dbReference type="GO" id="GO:0031588">
    <property type="term" value="C:nucleotide-activated protein kinase complex"/>
    <property type="evidence" value="ECO:0007669"/>
    <property type="project" value="TreeGrafter"/>
</dbReference>
<comment type="similarity">
    <text evidence="2">Belongs to the 5'-AMP-activated protein kinase beta subunit family.</text>
</comment>
<dbReference type="InterPro" id="IPR006828">
    <property type="entry name" value="ASC_dom"/>
</dbReference>
<dbReference type="GO" id="GO:0019901">
    <property type="term" value="F:protein kinase binding"/>
    <property type="evidence" value="ECO:0007669"/>
    <property type="project" value="TreeGrafter"/>
</dbReference>
<evidence type="ECO:0000313" key="7">
    <source>
        <dbReference type="Proteomes" id="UP001164286"/>
    </source>
</evidence>
<dbReference type="SUPFAM" id="SSF81296">
    <property type="entry name" value="E set domains"/>
    <property type="match status" value="1"/>
</dbReference>
<feature type="compositionally biased region" description="Low complexity" evidence="4">
    <location>
        <begin position="124"/>
        <end position="140"/>
    </location>
</feature>
<feature type="compositionally biased region" description="Gly residues" evidence="4">
    <location>
        <begin position="176"/>
        <end position="185"/>
    </location>
</feature>
<dbReference type="SMART" id="SM01010">
    <property type="entry name" value="AMPKBI"/>
    <property type="match status" value="1"/>
</dbReference>
<name>A0AA38H776_9TREE</name>
<dbReference type="GeneID" id="77732079"/>
<dbReference type="Gene3D" id="6.20.250.60">
    <property type="match status" value="1"/>
</dbReference>
<evidence type="ECO:0000256" key="2">
    <source>
        <dbReference type="ARBA" id="ARBA00010926"/>
    </source>
</evidence>
<dbReference type="GO" id="GO:0005737">
    <property type="term" value="C:cytoplasm"/>
    <property type="evidence" value="ECO:0007669"/>
    <property type="project" value="UniProtKB-SubCell"/>
</dbReference>
<dbReference type="RefSeq" id="XP_052945382.1">
    <property type="nucleotide sequence ID" value="XM_053092874.1"/>
</dbReference>
<keyword evidence="6" id="KW-0418">Kinase</keyword>
<feature type="region of interest" description="Disordered" evidence="4">
    <location>
        <begin position="1"/>
        <end position="145"/>
    </location>
</feature>
<feature type="compositionally biased region" description="Basic and acidic residues" evidence="4">
    <location>
        <begin position="230"/>
        <end position="239"/>
    </location>
</feature>
<feature type="domain" description="Association with the SNF1 complex (ASC)" evidence="5">
    <location>
        <begin position="347"/>
        <end position="467"/>
    </location>
</feature>
<evidence type="ECO:0000313" key="6">
    <source>
        <dbReference type="EMBL" id="KAI9635605.1"/>
    </source>
</evidence>